<reference evidence="3" key="1">
    <citation type="submission" date="2017-11" db="EMBL/GenBank/DDBJ databases">
        <title>Three new genomes from thermophilic consortium.</title>
        <authorList>
            <person name="Quaggio R."/>
            <person name="Amgarten D."/>
            <person name="Setubal J.C."/>
        </authorList>
    </citation>
    <scope>NUCLEOTIDE SEQUENCE</scope>
    <source>
        <strain evidence="3">ZCTH01-B2</strain>
    </source>
</reference>
<accession>A0A953IB27</accession>
<comment type="caution">
    <text evidence="3">The sequence shown here is derived from an EMBL/GenBank/DDBJ whole genome shotgun (WGS) entry which is preliminary data.</text>
</comment>
<gene>
    <name evidence="3" type="ORF">CWE10_14660</name>
</gene>
<dbReference type="RefSeq" id="WP_273380632.1">
    <property type="nucleotide sequence ID" value="NZ_PIUK01000177.1"/>
</dbReference>
<evidence type="ECO:0000313" key="3">
    <source>
        <dbReference type="EMBL" id="MBY6277424.1"/>
    </source>
</evidence>
<evidence type="ECO:0000259" key="2">
    <source>
        <dbReference type="Pfam" id="PF13559"/>
    </source>
</evidence>
<evidence type="ECO:0000256" key="1">
    <source>
        <dbReference type="SAM" id="SignalP"/>
    </source>
</evidence>
<organism evidence="3 4">
    <name type="scientific">Symbiobacterium thermophilum</name>
    <dbReference type="NCBI Taxonomy" id="2734"/>
    <lineage>
        <taxon>Bacteria</taxon>
        <taxon>Bacillati</taxon>
        <taxon>Bacillota</taxon>
        <taxon>Clostridia</taxon>
        <taxon>Eubacteriales</taxon>
        <taxon>Symbiobacteriaceae</taxon>
        <taxon>Symbiobacterium</taxon>
    </lineage>
</organism>
<dbReference type="Proteomes" id="UP000732377">
    <property type="component" value="Unassembled WGS sequence"/>
</dbReference>
<name>A0A953IB27_SYMTR</name>
<feature type="chain" id="PRO_5038668434" description="Protein-glutamine gamma-glutamyltransferase-like C-terminal domain-containing protein" evidence="1">
    <location>
        <begin position="21"/>
        <end position="334"/>
    </location>
</feature>
<dbReference type="InterPro" id="IPR025403">
    <property type="entry name" value="TgpA-like_C"/>
</dbReference>
<keyword evidence="1" id="KW-0732">Signal</keyword>
<dbReference type="Pfam" id="PF13559">
    <property type="entry name" value="DUF4129"/>
    <property type="match status" value="1"/>
</dbReference>
<protein>
    <recommendedName>
        <fullName evidence="2">Protein-glutamine gamma-glutamyltransferase-like C-terminal domain-containing protein</fullName>
    </recommendedName>
</protein>
<proteinExistence type="predicted"/>
<dbReference type="AlphaFoldDB" id="A0A953IB27"/>
<dbReference type="EMBL" id="PIUK01000177">
    <property type="protein sequence ID" value="MBY6277424.1"/>
    <property type="molecule type" value="Genomic_DNA"/>
</dbReference>
<feature type="domain" description="Protein-glutamine gamma-glutamyltransferase-like C-terminal" evidence="2">
    <location>
        <begin position="244"/>
        <end position="310"/>
    </location>
</feature>
<sequence>MRRALATLLLVLWLPSAATSAPLPAGAYAGRLEEAAALLDEAERLAQQGDEAAARRRIYAAADRLSGVDAVWADAGDVEADLTDLMDSLRGAAEDPEALSRARGLLAEHLHAAADLVEAEPVHAPGARASLDRALAQVAGQSLLDRAREWVLGLFTRPLQGKELGPVPPSVWWIGGAVGALALAWAGFALYRGLTGHGAGTEGTWREGRRTEPARPPTPAELLHAAQEAADRSDYLAAVRLSHLALLQHLDGLGIIRYQPAQTNREHERQLARRRPDLVPALRSLHDLLEGLLYGGRPARADEFRQAESLVMQLWREGDATSGSAATPGPSSSA</sequence>
<feature type="signal peptide" evidence="1">
    <location>
        <begin position="1"/>
        <end position="20"/>
    </location>
</feature>
<evidence type="ECO:0000313" key="4">
    <source>
        <dbReference type="Proteomes" id="UP000732377"/>
    </source>
</evidence>